<dbReference type="STRING" id="504486.SAMN05660703_1135"/>
<dbReference type="InterPro" id="IPR028974">
    <property type="entry name" value="TSP_type-3_rpt"/>
</dbReference>
<dbReference type="EMBL" id="FWXO01000001">
    <property type="protein sequence ID" value="SMC43454.1"/>
    <property type="molecule type" value="Genomic_DNA"/>
</dbReference>
<accession>A0A1W1Z506</accession>
<dbReference type="SUPFAM" id="SSF103647">
    <property type="entry name" value="TSP type-3 repeat"/>
    <property type="match status" value="1"/>
</dbReference>
<keyword evidence="3" id="KW-1185">Reference proteome</keyword>
<proteinExistence type="predicted"/>
<organism evidence="2 3">
    <name type="scientific">Cellulophaga tyrosinoxydans</name>
    <dbReference type="NCBI Taxonomy" id="504486"/>
    <lineage>
        <taxon>Bacteria</taxon>
        <taxon>Pseudomonadati</taxon>
        <taxon>Bacteroidota</taxon>
        <taxon>Flavobacteriia</taxon>
        <taxon>Flavobacteriales</taxon>
        <taxon>Flavobacteriaceae</taxon>
        <taxon>Cellulophaga</taxon>
    </lineage>
</organism>
<sequence>MIFYKKITLSVVTGLVIAGLFSSCQEDITTIGAGLVSGDPFETGKASFDVFAFNKKIDAVKSNGLPIYQLGNFNDPVYGKTVASITSQLQLSTVNPTFGIYSAVNEESNIDENETIKKVYLFIPYLTNVTDTDGDGVPDSLDIDPSDPNSDTDGDGISDNSERLARTNPLSNDTDGDGILDGVDTENNKAAYARKFVLDSIYGANLAAPFNIKVSRSTYFLRDLDPSTNFEQSQEFFSNNDFSSFTSDVLYDGQETIRDTEIVTYNEDDPDTEDVDESEQVAETIGAGIYIPLNNAFFQTNFLDKEGSIELQNAANFKNFIRGIHVTLGESDDFYMLLNLLGANITITYEYDSLDTNGTADDTSDDQIVQLEKQYVINLLTGGGVSNTGVSIPVVGNAVNTFLNDAYPSEIQSALNSTANAEKIYLKGGAGSYAEIKLFDEDLATSQNIISQIKANNWVINEANLVFYVDRQTLDATAGIIEPLRLYLFTADEYQPLYNPTTEYSVSGSNALTVYPFYNGVLTKENGKGVLYKIRITDYLNNLISGDFENVTLGLSVTSDIRFTTIGSAVVGGENTNLPVMNTINPFGTVLYGSATDGTNKLKLEISYTKVD</sequence>
<evidence type="ECO:0000256" key="1">
    <source>
        <dbReference type="SAM" id="MobiDB-lite"/>
    </source>
</evidence>
<feature type="compositionally biased region" description="Acidic residues" evidence="1">
    <location>
        <begin position="133"/>
        <end position="156"/>
    </location>
</feature>
<dbReference type="Gene3D" id="4.10.1080.10">
    <property type="entry name" value="TSP type-3 repeat"/>
    <property type="match status" value="1"/>
</dbReference>
<dbReference type="GO" id="GO:0005509">
    <property type="term" value="F:calcium ion binding"/>
    <property type="evidence" value="ECO:0007669"/>
    <property type="project" value="InterPro"/>
</dbReference>
<protein>
    <recommendedName>
        <fullName evidence="4">DUF4270 domain-containing protein</fullName>
    </recommendedName>
</protein>
<dbReference type="Pfam" id="PF14092">
    <property type="entry name" value="DUF4270"/>
    <property type="match status" value="1"/>
</dbReference>
<gene>
    <name evidence="2" type="ORF">SAMN05660703_1135</name>
</gene>
<dbReference type="RefSeq" id="WP_084060408.1">
    <property type="nucleotide sequence ID" value="NZ_FWXO01000001.1"/>
</dbReference>
<feature type="region of interest" description="Disordered" evidence="1">
    <location>
        <begin position="133"/>
        <end position="181"/>
    </location>
</feature>
<evidence type="ECO:0000313" key="3">
    <source>
        <dbReference type="Proteomes" id="UP000192360"/>
    </source>
</evidence>
<dbReference type="AlphaFoldDB" id="A0A1W1Z506"/>
<dbReference type="InterPro" id="IPR025366">
    <property type="entry name" value="DUF4270"/>
</dbReference>
<dbReference type="Proteomes" id="UP000192360">
    <property type="component" value="Unassembled WGS sequence"/>
</dbReference>
<dbReference type="PROSITE" id="PS51257">
    <property type="entry name" value="PROKAR_LIPOPROTEIN"/>
    <property type="match status" value="1"/>
</dbReference>
<evidence type="ECO:0008006" key="4">
    <source>
        <dbReference type="Google" id="ProtNLM"/>
    </source>
</evidence>
<dbReference type="OrthoDB" id="1466062at2"/>
<name>A0A1W1Z506_9FLAO</name>
<reference evidence="2 3" key="1">
    <citation type="submission" date="2017-04" db="EMBL/GenBank/DDBJ databases">
        <authorList>
            <person name="Afonso C.L."/>
            <person name="Miller P.J."/>
            <person name="Scott M.A."/>
            <person name="Spackman E."/>
            <person name="Goraichik I."/>
            <person name="Dimitrov K.M."/>
            <person name="Suarez D.L."/>
            <person name="Swayne D.E."/>
        </authorList>
    </citation>
    <scope>NUCLEOTIDE SEQUENCE [LARGE SCALE GENOMIC DNA]</scope>
    <source>
        <strain evidence="2 3">DSM 21164</strain>
    </source>
</reference>
<evidence type="ECO:0000313" key="2">
    <source>
        <dbReference type="EMBL" id="SMC43454.1"/>
    </source>
</evidence>